<dbReference type="OrthoDB" id="4427349at2"/>
<reference evidence="3" key="1">
    <citation type="submission" date="2018-04" db="EMBL/GenBank/DDBJ databases">
        <authorList>
            <person name="Liu S."/>
            <person name="Wang Z."/>
            <person name="Li J."/>
        </authorList>
    </citation>
    <scope>NUCLEOTIDE SEQUENCE [LARGE SCALE GENOMIC DNA]</scope>
    <source>
        <strain evidence="3">2189</strain>
    </source>
</reference>
<name>A0A2U1T5H8_9CORY</name>
<gene>
    <name evidence="2" type="ORF">DF222_08220</name>
</gene>
<sequence length="142" mass="14362">MEQRAQDSYSLDDTELGRISQALGVAACVAVPDYVSGRWPVIGARIAALGAGLGIAAAANAAEEPADDEPEADEAASPVTTWTVIGAAAAALAGLSAVEGVVAKHLRGRGVKRPHTLLGALAGAVVYVGSEVEHRRHQGDAS</sequence>
<comment type="caution">
    <text evidence="2">The sequence shown here is derived from an EMBL/GenBank/DDBJ whole genome shotgun (WGS) entry which is preliminary data.</text>
</comment>
<dbReference type="EMBL" id="QEEZ01000015">
    <property type="protein sequence ID" value="PWC01270.1"/>
    <property type="molecule type" value="Genomic_DNA"/>
</dbReference>
<keyword evidence="1" id="KW-1133">Transmembrane helix</keyword>
<dbReference type="RefSeq" id="WP_108430651.1">
    <property type="nucleotide sequence ID" value="NZ_CP026947.1"/>
</dbReference>
<evidence type="ECO:0000313" key="3">
    <source>
        <dbReference type="Proteomes" id="UP000244989"/>
    </source>
</evidence>
<keyword evidence="1" id="KW-0812">Transmembrane</keyword>
<evidence type="ECO:0000313" key="2">
    <source>
        <dbReference type="EMBL" id="PWC01270.1"/>
    </source>
</evidence>
<dbReference type="KEGG" id="cyz:C3B44_00560"/>
<proteinExistence type="predicted"/>
<keyword evidence="1" id="KW-0472">Membrane</keyword>
<feature type="transmembrane region" description="Helical" evidence="1">
    <location>
        <begin position="82"/>
        <end position="103"/>
    </location>
</feature>
<keyword evidence="3" id="KW-1185">Reference proteome</keyword>
<accession>A0A2U1T5H8</accession>
<dbReference type="AlphaFoldDB" id="A0A2U1T5H8"/>
<dbReference type="Proteomes" id="UP000244989">
    <property type="component" value="Unassembled WGS sequence"/>
</dbReference>
<feature type="transmembrane region" description="Helical" evidence="1">
    <location>
        <begin position="42"/>
        <end position="62"/>
    </location>
</feature>
<evidence type="ECO:0000256" key="1">
    <source>
        <dbReference type="SAM" id="Phobius"/>
    </source>
</evidence>
<protein>
    <submittedName>
        <fullName evidence="2">Uncharacterized protein</fullName>
    </submittedName>
</protein>
<organism evidence="2 3">
    <name type="scientific">Corynebacterium yudongzhengii</name>
    <dbReference type="NCBI Taxonomy" id="2080740"/>
    <lineage>
        <taxon>Bacteria</taxon>
        <taxon>Bacillati</taxon>
        <taxon>Actinomycetota</taxon>
        <taxon>Actinomycetes</taxon>
        <taxon>Mycobacteriales</taxon>
        <taxon>Corynebacteriaceae</taxon>
        <taxon>Corynebacterium</taxon>
    </lineage>
</organism>